<dbReference type="Proteomes" id="UP000027135">
    <property type="component" value="Unassembled WGS sequence"/>
</dbReference>
<dbReference type="PROSITE" id="PS50222">
    <property type="entry name" value="EF_HAND_2"/>
    <property type="match status" value="3"/>
</dbReference>
<name>A0A067R7H7_ZOONE</name>
<sequence>MMPKRQQITSHRMYNRPQSANARQEAEMVDKAKRQMTMVKDPVEKLRLLCLSRGTTGIMGLGRIFRRMDDDGNKALNLEEFAEGMNDTGMELDEGETKELFERFDKDGNGSIDMDEFLLAIRPPMSNSRLKVISDAFKKLDKTGDGVITIDDLKGVYSVKMNPRYMSGEETEEQILNKFLNNFEKDEITRDGKVTQEEFLNYYAGISASIDNDTYFDLMMRQSYKL</sequence>
<feature type="domain" description="EF-hand" evidence="5">
    <location>
        <begin position="56"/>
        <end position="91"/>
    </location>
</feature>
<dbReference type="AlphaFoldDB" id="A0A067R7H7"/>
<reference evidence="6 7" key="1">
    <citation type="journal article" date="2014" name="Nat. Commun.">
        <title>Molecular traces of alternative social organization in a termite genome.</title>
        <authorList>
            <person name="Terrapon N."/>
            <person name="Li C."/>
            <person name="Robertson H.M."/>
            <person name="Ji L."/>
            <person name="Meng X."/>
            <person name="Booth W."/>
            <person name="Chen Z."/>
            <person name="Childers C.P."/>
            <person name="Glastad K.M."/>
            <person name="Gokhale K."/>
            <person name="Gowin J."/>
            <person name="Gronenberg W."/>
            <person name="Hermansen R.A."/>
            <person name="Hu H."/>
            <person name="Hunt B.G."/>
            <person name="Huylmans A.K."/>
            <person name="Khalil S.M."/>
            <person name="Mitchell R.D."/>
            <person name="Munoz-Torres M.C."/>
            <person name="Mustard J.A."/>
            <person name="Pan H."/>
            <person name="Reese J.T."/>
            <person name="Scharf M.E."/>
            <person name="Sun F."/>
            <person name="Vogel H."/>
            <person name="Xiao J."/>
            <person name="Yang W."/>
            <person name="Yang Z."/>
            <person name="Yang Z."/>
            <person name="Zhou J."/>
            <person name="Zhu J."/>
            <person name="Brent C.S."/>
            <person name="Elsik C.G."/>
            <person name="Goodisman M.A."/>
            <person name="Liberles D.A."/>
            <person name="Roe R.M."/>
            <person name="Vargo E.L."/>
            <person name="Vilcinskas A."/>
            <person name="Wang J."/>
            <person name="Bornberg-Bauer E."/>
            <person name="Korb J."/>
            <person name="Zhang G."/>
            <person name="Liebig J."/>
        </authorList>
    </citation>
    <scope>NUCLEOTIDE SEQUENCE [LARGE SCALE GENOMIC DNA]</scope>
    <source>
        <tissue evidence="6">Whole organism</tissue>
    </source>
</reference>
<dbReference type="InterPro" id="IPR011992">
    <property type="entry name" value="EF-hand-dom_pair"/>
</dbReference>
<evidence type="ECO:0000256" key="3">
    <source>
        <dbReference type="ARBA" id="ARBA00022837"/>
    </source>
</evidence>
<dbReference type="OMA" id="NHPDYLN"/>
<dbReference type="InterPro" id="IPR002048">
    <property type="entry name" value="EF_hand_dom"/>
</dbReference>
<dbReference type="STRING" id="136037.A0A067R7H7"/>
<dbReference type="eggNOG" id="KOG0032">
    <property type="taxonomic scope" value="Eukaryota"/>
</dbReference>
<protein>
    <submittedName>
        <fullName evidence="6">Calcyphosin-like protein</fullName>
    </submittedName>
</protein>
<dbReference type="EMBL" id="KK852651">
    <property type="protein sequence ID" value="KDR19448.1"/>
    <property type="molecule type" value="Genomic_DNA"/>
</dbReference>
<feature type="domain" description="EF-hand" evidence="5">
    <location>
        <begin position="92"/>
        <end position="127"/>
    </location>
</feature>
<dbReference type="InterPro" id="IPR051581">
    <property type="entry name" value="Ca-bind"/>
</dbReference>
<feature type="domain" description="EF-hand" evidence="5">
    <location>
        <begin position="128"/>
        <end position="163"/>
    </location>
</feature>
<dbReference type="FunCoup" id="A0A067R7H7">
    <property type="interactions" value="30"/>
</dbReference>
<keyword evidence="2" id="KW-0677">Repeat</keyword>
<accession>A0A067R7H7</accession>
<dbReference type="InterPro" id="IPR018247">
    <property type="entry name" value="EF_Hand_1_Ca_BS"/>
</dbReference>
<evidence type="ECO:0000313" key="6">
    <source>
        <dbReference type="EMBL" id="KDR19448.1"/>
    </source>
</evidence>
<evidence type="ECO:0000256" key="2">
    <source>
        <dbReference type="ARBA" id="ARBA00022737"/>
    </source>
</evidence>
<keyword evidence="3" id="KW-0106">Calcium</keyword>
<dbReference type="PANTHER" id="PTHR34524:SF6">
    <property type="entry name" value="CALCYPHOSINE LIKE"/>
    <property type="match status" value="1"/>
</dbReference>
<dbReference type="Pfam" id="PF13499">
    <property type="entry name" value="EF-hand_7"/>
    <property type="match status" value="2"/>
</dbReference>
<keyword evidence="1" id="KW-0479">Metal-binding</keyword>
<evidence type="ECO:0000259" key="5">
    <source>
        <dbReference type="PROSITE" id="PS50222"/>
    </source>
</evidence>
<dbReference type="CDD" id="cd00051">
    <property type="entry name" value="EFh"/>
    <property type="match status" value="1"/>
</dbReference>
<feature type="region of interest" description="Disordered" evidence="4">
    <location>
        <begin position="1"/>
        <end position="22"/>
    </location>
</feature>
<dbReference type="SUPFAM" id="SSF47473">
    <property type="entry name" value="EF-hand"/>
    <property type="match status" value="1"/>
</dbReference>
<evidence type="ECO:0000256" key="4">
    <source>
        <dbReference type="SAM" id="MobiDB-lite"/>
    </source>
</evidence>
<dbReference type="InParanoid" id="A0A067R7H7"/>
<evidence type="ECO:0000313" key="7">
    <source>
        <dbReference type="Proteomes" id="UP000027135"/>
    </source>
</evidence>
<dbReference type="OrthoDB" id="444540at2759"/>
<dbReference type="PANTHER" id="PTHR34524">
    <property type="entry name" value="CALCYPHOSIN"/>
    <property type="match status" value="1"/>
</dbReference>
<proteinExistence type="predicted"/>
<dbReference type="PROSITE" id="PS00018">
    <property type="entry name" value="EF_HAND_1"/>
    <property type="match status" value="2"/>
</dbReference>
<dbReference type="SMART" id="SM00054">
    <property type="entry name" value="EFh"/>
    <property type="match status" value="4"/>
</dbReference>
<gene>
    <name evidence="6" type="ORF">L798_06222</name>
</gene>
<dbReference type="Gene3D" id="1.10.238.10">
    <property type="entry name" value="EF-hand"/>
    <property type="match status" value="2"/>
</dbReference>
<evidence type="ECO:0000256" key="1">
    <source>
        <dbReference type="ARBA" id="ARBA00022723"/>
    </source>
</evidence>
<organism evidence="6 7">
    <name type="scientific">Zootermopsis nevadensis</name>
    <name type="common">Dampwood termite</name>
    <dbReference type="NCBI Taxonomy" id="136037"/>
    <lineage>
        <taxon>Eukaryota</taxon>
        <taxon>Metazoa</taxon>
        <taxon>Ecdysozoa</taxon>
        <taxon>Arthropoda</taxon>
        <taxon>Hexapoda</taxon>
        <taxon>Insecta</taxon>
        <taxon>Pterygota</taxon>
        <taxon>Neoptera</taxon>
        <taxon>Polyneoptera</taxon>
        <taxon>Dictyoptera</taxon>
        <taxon>Blattodea</taxon>
        <taxon>Blattoidea</taxon>
        <taxon>Termitoidae</taxon>
        <taxon>Termopsidae</taxon>
        <taxon>Zootermopsis</taxon>
    </lineage>
</organism>
<keyword evidence="7" id="KW-1185">Reference proteome</keyword>
<dbReference type="GO" id="GO:0005509">
    <property type="term" value="F:calcium ion binding"/>
    <property type="evidence" value="ECO:0007669"/>
    <property type="project" value="InterPro"/>
</dbReference>